<accession>A0ABR3CDA2</accession>
<comment type="caution">
    <text evidence="2">The sequence shown here is derived from an EMBL/GenBank/DDBJ whole genome shotgun (WGS) entry which is preliminary data.</text>
</comment>
<evidence type="ECO:0000256" key="1">
    <source>
        <dbReference type="SAM" id="MobiDB-lite"/>
    </source>
</evidence>
<reference evidence="2 3" key="1">
    <citation type="submission" date="2024-02" db="EMBL/GenBank/DDBJ databases">
        <title>De novo assembly and annotation of 12 fungi associated with fruit tree decline syndrome in Ontario, Canada.</title>
        <authorList>
            <person name="Sulman M."/>
            <person name="Ellouze W."/>
            <person name="Ilyukhin E."/>
        </authorList>
    </citation>
    <scope>NUCLEOTIDE SEQUENCE [LARGE SCALE GENOMIC DNA]</scope>
    <source>
        <strain evidence="2 3">FDS-637</strain>
    </source>
</reference>
<feature type="region of interest" description="Disordered" evidence="1">
    <location>
        <begin position="56"/>
        <end position="105"/>
    </location>
</feature>
<evidence type="ECO:0000313" key="2">
    <source>
        <dbReference type="EMBL" id="KAL0258618.1"/>
    </source>
</evidence>
<feature type="compositionally biased region" description="Polar residues" evidence="1">
    <location>
        <begin position="62"/>
        <end position="71"/>
    </location>
</feature>
<dbReference type="EMBL" id="JAJVCZ030000006">
    <property type="protein sequence ID" value="KAL0258618.1"/>
    <property type="molecule type" value="Genomic_DNA"/>
</dbReference>
<keyword evidence="3" id="KW-1185">Reference proteome</keyword>
<dbReference type="RefSeq" id="XP_066631647.1">
    <property type="nucleotide sequence ID" value="XM_066777552.1"/>
</dbReference>
<proteinExistence type="predicted"/>
<feature type="compositionally biased region" description="Basic and acidic residues" evidence="1">
    <location>
        <begin position="82"/>
        <end position="103"/>
    </location>
</feature>
<gene>
    <name evidence="2" type="ORF">SLS55_006115</name>
</gene>
<dbReference type="Proteomes" id="UP001430584">
    <property type="component" value="Unassembled WGS sequence"/>
</dbReference>
<organism evidence="2 3">
    <name type="scientific">Diplodia seriata</name>
    <dbReference type="NCBI Taxonomy" id="420778"/>
    <lineage>
        <taxon>Eukaryota</taxon>
        <taxon>Fungi</taxon>
        <taxon>Dikarya</taxon>
        <taxon>Ascomycota</taxon>
        <taxon>Pezizomycotina</taxon>
        <taxon>Dothideomycetes</taxon>
        <taxon>Dothideomycetes incertae sedis</taxon>
        <taxon>Botryosphaeriales</taxon>
        <taxon>Botryosphaeriaceae</taxon>
        <taxon>Diplodia</taxon>
    </lineage>
</organism>
<sequence length="333" mass="35301">MAPHPMSFIDDSDDFVILPRGCKTGRAGAMAEDSSALLELNRRQQPQAPAAYVADAEGPKTYTLSRPQVSPGSMIDDSSDVGMRKLDKHSSGRRRDANDKFEDADPGAQQAYKSLMAKVDNAQKHGPVTTEDGKWKYDLHLVRGGQSTSLLANAVNSNSANHANLASVLQGNLKQTNTLQEPTGPFSQAAPAIQRVELRDSQKAALANHVGGVPFPMTPRTPMVLVAHEITDEERASKPVAHVVSSKICGQRENLPRFGFLIPGANGKTRLVNNSNSPVLTYRGAEARTSGVATVTTAPVTQSPAPVPAGGANYQAPTVESVADSGDLAGLFD</sequence>
<name>A0ABR3CDA2_9PEZI</name>
<evidence type="ECO:0000313" key="3">
    <source>
        <dbReference type="Proteomes" id="UP001430584"/>
    </source>
</evidence>
<dbReference type="GeneID" id="92010200"/>
<protein>
    <submittedName>
        <fullName evidence="2">Uncharacterized protein</fullName>
    </submittedName>
</protein>